<dbReference type="EMBL" id="GL891304">
    <property type="protein sequence ID" value="EGO57278.1"/>
    <property type="molecule type" value="Genomic_DNA"/>
</dbReference>
<gene>
    <name evidence="1" type="ORF">NEUTE1DRAFT_43217</name>
</gene>
<reference evidence="2" key="1">
    <citation type="journal article" date="2011" name="Genetics">
        <title>Massive changes in genome architecture accompany the transition to self-fertility in the filamentous fungus Neurospora tetrasperma.</title>
        <authorList>
            <person name="Ellison C.E."/>
            <person name="Stajich J.E."/>
            <person name="Jacobson D.J."/>
            <person name="Natvig D.O."/>
            <person name="Lapidus A."/>
            <person name="Foster B."/>
            <person name="Aerts A."/>
            <person name="Riley R."/>
            <person name="Lindquist E.A."/>
            <person name="Grigoriev I.V."/>
            <person name="Taylor J.W."/>
        </authorList>
    </citation>
    <scope>NUCLEOTIDE SEQUENCE [LARGE SCALE GENOMIC DNA]</scope>
    <source>
        <strain evidence="2">FGSC 2508 / P0657</strain>
    </source>
</reference>
<dbReference type="VEuPathDB" id="FungiDB:NEUTE1DRAFT_43217"/>
<proteinExistence type="predicted"/>
<evidence type="ECO:0000313" key="2">
    <source>
        <dbReference type="Proteomes" id="UP000008065"/>
    </source>
</evidence>
<evidence type="ECO:0000313" key="1">
    <source>
        <dbReference type="EMBL" id="EGO57278.1"/>
    </source>
</evidence>
<keyword evidence="2" id="KW-1185">Reference proteome</keyword>
<organism evidence="1 2">
    <name type="scientific">Neurospora tetrasperma (strain FGSC 2508 / ATCC MYA-4615 / P0657)</name>
    <dbReference type="NCBI Taxonomy" id="510951"/>
    <lineage>
        <taxon>Eukaryota</taxon>
        <taxon>Fungi</taxon>
        <taxon>Dikarya</taxon>
        <taxon>Ascomycota</taxon>
        <taxon>Pezizomycotina</taxon>
        <taxon>Sordariomycetes</taxon>
        <taxon>Sordariomycetidae</taxon>
        <taxon>Sordariales</taxon>
        <taxon>Sordariaceae</taxon>
        <taxon>Neurospora</taxon>
    </lineage>
</organism>
<dbReference type="GeneID" id="20827889"/>
<dbReference type="RefSeq" id="XP_009850346.1">
    <property type="nucleotide sequence ID" value="XM_009852044.1"/>
</dbReference>
<sequence>MNSIVPKRKIRISWIVDPNQTKDRRYVNNDVPIAITEEICREEADRLKLTCVVIRQLAHETRNVYKNGRTVTVYDAESGQWRNAQQKADSYFTVYMGVSKSQVLLQGHIYVIWDPVEFGNLKKMTDPLNQRKYISQGPRGRMIIAPATRQLPFHHHHHHHTSPGKIMYPLHI</sequence>
<dbReference type="AlphaFoldDB" id="F8MJN7"/>
<accession>F8MJN7</accession>
<dbReference type="Proteomes" id="UP000008065">
    <property type="component" value="Unassembled WGS sequence"/>
</dbReference>
<dbReference type="KEGG" id="nte:NEUTE1DRAFT43217"/>
<protein>
    <submittedName>
        <fullName evidence="1">Uncharacterized protein</fullName>
    </submittedName>
</protein>
<name>F8MJN7_NEUT8</name>
<dbReference type="HOGENOM" id="CLU_1555699_0_0_1"/>